<sequence length="153" mass="16261">MPRFSILRLMALVLIIAVGIAPAMADAFTFAVVTLTATTVGALLSRGSTRAFFLGCTLFGWAAMVLAFGAGPNIRHALPTTRHIIRIYDAINGPGPKVFKSPEEAHRRVIQVVVDVNRAITVGHSLISLALALAGGTIMWLIANRRKNGIASS</sequence>
<accession>A0AAU7CIP8</accession>
<reference evidence="2" key="1">
    <citation type="submission" date="2024-05" db="EMBL/GenBank/DDBJ databases">
        <title>Planctomycetes of the genus Singulisphaera possess chitinolytic capabilities.</title>
        <authorList>
            <person name="Ivanova A."/>
        </authorList>
    </citation>
    <scope>NUCLEOTIDE SEQUENCE</scope>
    <source>
        <strain evidence="2">Ch08T</strain>
    </source>
</reference>
<evidence type="ECO:0000256" key="1">
    <source>
        <dbReference type="SAM" id="Phobius"/>
    </source>
</evidence>
<keyword evidence="1" id="KW-0472">Membrane</keyword>
<evidence type="ECO:0008006" key="3">
    <source>
        <dbReference type="Google" id="ProtNLM"/>
    </source>
</evidence>
<dbReference type="RefSeq" id="WP_406698081.1">
    <property type="nucleotide sequence ID" value="NZ_CP155447.1"/>
</dbReference>
<keyword evidence="1" id="KW-0812">Transmembrane</keyword>
<gene>
    <name evidence="2" type="ORF">V5E97_04410</name>
</gene>
<organism evidence="2">
    <name type="scientific">Singulisphaera sp. Ch08</name>
    <dbReference type="NCBI Taxonomy" id="3120278"/>
    <lineage>
        <taxon>Bacteria</taxon>
        <taxon>Pseudomonadati</taxon>
        <taxon>Planctomycetota</taxon>
        <taxon>Planctomycetia</taxon>
        <taxon>Isosphaerales</taxon>
        <taxon>Isosphaeraceae</taxon>
        <taxon>Singulisphaera</taxon>
    </lineage>
</organism>
<feature type="transmembrane region" description="Helical" evidence="1">
    <location>
        <begin position="126"/>
        <end position="143"/>
    </location>
</feature>
<dbReference type="AlphaFoldDB" id="A0AAU7CIP8"/>
<protein>
    <recommendedName>
        <fullName evidence="3">DUF4199 domain-containing protein</fullName>
    </recommendedName>
</protein>
<proteinExistence type="predicted"/>
<name>A0AAU7CIP8_9BACT</name>
<keyword evidence="1" id="KW-1133">Transmembrane helix</keyword>
<dbReference type="EMBL" id="CP155447">
    <property type="protein sequence ID" value="XBH05269.1"/>
    <property type="molecule type" value="Genomic_DNA"/>
</dbReference>
<evidence type="ECO:0000313" key="2">
    <source>
        <dbReference type="EMBL" id="XBH05269.1"/>
    </source>
</evidence>
<feature type="transmembrane region" description="Helical" evidence="1">
    <location>
        <begin position="51"/>
        <end position="70"/>
    </location>
</feature>